<evidence type="ECO:0000313" key="2">
    <source>
        <dbReference type="EMBL" id="CAD8043141.1"/>
    </source>
</evidence>
<name>A0A8S1JMY6_PARPR</name>
<evidence type="ECO:0000256" key="1">
    <source>
        <dbReference type="SAM" id="MobiDB-lite"/>
    </source>
</evidence>
<comment type="caution">
    <text evidence="2">The sequence shown here is derived from an EMBL/GenBank/DDBJ whole genome shotgun (WGS) entry which is preliminary data.</text>
</comment>
<protein>
    <submittedName>
        <fullName evidence="2">Uncharacterized protein</fullName>
    </submittedName>
</protein>
<reference evidence="2" key="1">
    <citation type="submission" date="2021-01" db="EMBL/GenBank/DDBJ databases">
        <authorList>
            <consortium name="Genoscope - CEA"/>
            <person name="William W."/>
        </authorList>
    </citation>
    <scope>NUCLEOTIDE SEQUENCE</scope>
</reference>
<dbReference type="AlphaFoldDB" id="A0A8S1JMY6"/>
<dbReference type="Proteomes" id="UP000688137">
    <property type="component" value="Unassembled WGS sequence"/>
</dbReference>
<feature type="compositionally biased region" description="Polar residues" evidence="1">
    <location>
        <begin position="109"/>
        <end position="119"/>
    </location>
</feature>
<gene>
    <name evidence="2" type="ORF">PPRIM_AZ9-3.1.T0040364</name>
</gene>
<sequence length="119" mass="13714">MKTSKTISSSRAHHQTRSFILNTLDKSQDSIVMKKSPSENKLVQTQKAYIMIQPKLVEIFDENKTKKTELHFENSISQLKTVEIIQGKGQDNKETPITSERKQNRKPSIKQSLKMITQL</sequence>
<organism evidence="2 3">
    <name type="scientific">Paramecium primaurelia</name>
    <dbReference type="NCBI Taxonomy" id="5886"/>
    <lineage>
        <taxon>Eukaryota</taxon>
        <taxon>Sar</taxon>
        <taxon>Alveolata</taxon>
        <taxon>Ciliophora</taxon>
        <taxon>Intramacronucleata</taxon>
        <taxon>Oligohymenophorea</taxon>
        <taxon>Peniculida</taxon>
        <taxon>Parameciidae</taxon>
        <taxon>Paramecium</taxon>
    </lineage>
</organism>
<keyword evidence="3" id="KW-1185">Reference proteome</keyword>
<feature type="region of interest" description="Disordered" evidence="1">
    <location>
        <begin position="86"/>
        <end position="119"/>
    </location>
</feature>
<feature type="compositionally biased region" description="Basic and acidic residues" evidence="1">
    <location>
        <begin position="90"/>
        <end position="102"/>
    </location>
</feature>
<proteinExistence type="predicted"/>
<evidence type="ECO:0000313" key="3">
    <source>
        <dbReference type="Proteomes" id="UP000688137"/>
    </source>
</evidence>
<accession>A0A8S1JMY6</accession>
<dbReference type="EMBL" id="CAJJDM010000001">
    <property type="protein sequence ID" value="CAD8043141.1"/>
    <property type="molecule type" value="Genomic_DNA"/>
</dbReference>